<dbReference type="AlphaFoldDB" id="A0A9P7DAY0"/>
<evidence type="ECO:0000313" key="2">
    <source>
        <dbReference type="Proteomes" id="UP000719766"/>
    </source>
</evidence>
<reference evidence="1" key="1">
    <citation type="journal article" date="2020" name="New Phytol.">
        <title>Comparative genomics reveals dynamic genome evolution in host specialist ectomycorrhizal fungi.</title>
        <authorList>
            <person name="Lofgren L.A."/>
            <person name="Nguyen N.H."/>
            <person name="Vilgalys R."/>
            <person name="Ruytinx J."/>
            <person name="Liao H.L."/>
            <person name="Branco S."/>
            <person name="Kuo A."/>
            <person name="LaButti K."/>
            <person name="Lipzen A."/>
            <person name="Andreopoulos W."/>
            <person name="Pangilinan J."/>
            <person name="Riley R."/>
            <person name="Hundley H."/>
            <person name="Na H."/>
            <person name="Barry K."/>
            <person name="Grigoriev I.V."/>
            <person name="Stajich J.E."/>
            <person name="Kennedy P.G."/>
        </authorList>
    </citation>
    <scope>NUCLEOTIDE SEQUENCE</scope>
    <source>
        <strain evidence="1">S12</strain>
    </source>
</reference>
<comment type="caution">
    <text evidence="1">The sequence shown here is derived from an EMBL/GenBank/DDBJ whole genome shotgun (WGS) entry which is preliminary data.</text>
</comment>
<dbReference type="OrthoDB" id="2658103at2759"/>
<feature type="non-terminal residue" evidence="1">
    <location>
        <position position="1"/>
    </location>
</feature>
<dbReference type="EMBL" id="JABBWE010000110">
    <property type="protein sequence ID" value="KAG1785477.1"/>
    <property type="molecule type" value="Genomic_DNA"/>
</dbReference>
<evidence type="ECO:0000313" key="1">
    <source>
        <dbReference type="EMBL" id="KAG1785477.1"/>
    </source>
</evidence>
<dbReference type="Gene3D" id="3.60.130.30">
    <property type="match status" value="1"/>
</dbReference>
<dbReference type="GeneID" id="64590577"/>
<dbReference type="RefSeq" id="XP_041152960.1">
    <property type="nucleotide sequence ID" value="XM_041296813.1"/>
</dbReference>
<keyword evidence="2" id="KW-1185">Reference proteome</keyword>
<organism evidence="1 2">
    <name type="scientific">Suillus plorans</name>
    <dbReference type="NCBI Taxonomy" id="116603"/>
    <lineage>
        <taxon>Eukaryota</taxon>
        <taxon>Fungi</taxon>
        <taxon>Dikarya</taxon>
        <taxon>Basidiomycota</taxon>
        <taxon>Agaricomycotina</taxon>
        <taxon>Agaricomycetes</taxon>
        <taxon>Agaricomycetidae</taxon>
        <taxon>Boletales</taxon>
        <taxon>Suillineae</taxon>
        <taxon>Suillaceae</taxon>
        <taxon>Suillus</taxon>
    </lineage>
</organism>
<proteinExistence type="predicted"/>
<protein>
    <submittedName>
        <fullName evidence="1">Uncharacterized protein</fullName>
    </submittedName>
</protein>
<name>A0A9P7DAY0_9AGAM</name>
<gene>
    <name evidence="1" type="ORF">HD556DRAFT_1221406</name>
</gene>
<accession>A0A9P7DAY0</accession>
<feature type="non-terminal residue" evidence="1">
    <location>
        <position position="198"/>
    </location>
</feature>
<sequence length="198" mass="21830">SEATGVLHLVHAWPDQGRTATKHGIHPSADMVHGCRGSQYVYRYFKDTEELALCLAAMFRAAFPEFYLKYERAFKAGKWTAVDPGPFLGRAIVWKLNVLPHQDGLDEGPAVIFPMGYFSGGECYLPDLKIKLTYRPGEVIILMAGALYHAIGNWSPGEGVSEEGITPGRVGNVWFFPHSSYEVLKDKPSGWALDQAGG</sequence>
<dbReference type="Proteomes" id="UP000719766">
    <property type="component" value="Unassembled WGS sequence"/>
</dbReference>